<keyword evidence="1" id="KW-1133">Transmembrane helix</keyword>
<sequence>MSLTDGTSLVLTHSDETSDVQSSAGVTIYSIAYNVPTTPIEDVIYDVVSALTATTDSVAEPASYDARTHQWSRVERDGSLTALSTDAQFTPTADEVGFKLRVTIAYLDSSGALLAETTLDTPEVDAAPTSQPLIDTLNALSATLTPTELSVGMQVSLSMADVTTLAQSGLEITYQWQSGSLGGIWVNINNASLSSYTAQSIDVGSALQLCITLTDSALAQINTLCSNPTEIVTDNATGYTLRTIHLSLNSATDTLLLLEDSKAWLDNLLATETLTASYQWYRVPDGGSVDSGGQALGSSSSSYTDYVLTADDDGYRHALRVTLSNNDEINSALSNVWGGAGSTAPNPGGIFQDLYQDVVRIEGVSSPYGLGDTLSARLLGSNVTNNQQPDSVMYQWQRSSVAGWEDISGANNSNYVVTTQDVTEGQLRVIASPIAAGMQLTARISQPVDVVTSVIERLGVTLVPTSIPVNQNQTLGISIVEQPAGASLSYQWYRLSGAVGSADSWPASSEISGATSDTYSVQSADQGNYLGVIVIDTSGSRLSASAVSVGRVESPTLSDTFNIIGSLTPMPLYQDSVPQYQAQLIRNGAIDPAGSNVITAEWYLVDSPTQVGSPTTWQTLTLPLTNTSLQGEAGRYLLLSLSYSEFGQVEAKEVVISDSIIADNVPTEFANWYGGISITPDAPASIVSTPSLFAENDTQTVAEGDGVYTVIYGYASDQAPVTIFSNIKDMVAAYFTTSLMSISAIQSDGSNTQVLGPVTVPFSNGDSSNPGGLDIIQPELAYAQPTLFDTGSVSLINQRTIEDEIAVLLANDNQLSVNYQWQMSDDGGNNWTNAGSVTNQFSELTTLRSGERYRLQVSLTDGSSVVAQLSDETSDVQSSVGVTIYSIAYTAPATPIKDVIYDVVSALTASTDSVVEPATYDARTHQWSRVESDGSLTALSTDAQYTPTADEVGFKLRVTIAYLDSSGALLAETTLDTHEVDAAPTSQPLIDTLNALSATLTPTEISVGMQVSLSMADVTTLAQSGLNVAYQWQQGSLSGSWSNISDAELSSYTAQSGDAGYALQLCLTLTDPQSGFVEDTCSEPTQVVTDNATGYTLRTIYLSLNSATDTLLLLEDSKAWLDNLLTTETLTASYQWYRVPDGGSVDSGGQALGSASSSYTDYVLTADDDGYRHALRVTLSNNDEINSALSNVWGGAGSTAPNPGGIFQDLYQDVVRIEGVSSPYGLGDTLSARLLGSNVTNNQQPDSVMYQWQRSSVAGWEDISGANNSNYVVTTQDVTEGQLRVIASPIAAGMQLTARISQSVDVVTSVIERLGITLVPTSIPVNQNQTLGISIVEQPAGASLSYQWYRLSGAVGGADSWPASSEISGATSDTYSVQSADQGNYLGVIVTDTSGSRLSASAVSVGRVIAPSISDSLAIEGSISVKILYENSIPQYQAQLLRNGIFDNVNREDITAKWYLIDTPTQRNAPETWKALITPLSPSSLKGHAGRYLLLALSYSENDKVKAQNVVISEAIENSTQSTPEDIDGDGIANEWDNDIDGDGVPNNLDDFPEDMNHALDLDGDGKPDSLENINIASIEISSDDSYTIKNNELVRFVPITLSNGGTLVTSHALIGNVSIVDNSLIYQASSDMPQQMYIEYEWVNDKGDTMTDFLLLLGSDKDTTKPIFEDVKPKDIQAMGLFTAISGLSPNARDVLGNPVPVSLLDGVPRLRSGNHIVYWQATDPSTQATQTVGQLYRVFPQVEFEQRTLVYEGGEAQVTVHLSGISPTYPVTIPVVINTQRSNSDGNDHTLASLHTITIESGRKGITRFLIHDDNVVEGEEKLTLVFGDGVNAGVLDSLSLVLLESEPVPSIKARAIDQMGNVRSLVYPELVDELALTTQIFKPDASAQVMIDWFLERDGKKEPLGQTLDEELLPLDFVLPVGRHHFHYQAKVLDDRSEQLVLKGKMTLRVMNTTPLNSDRDSDRDGVPDYIEGLSDDDQDLIPDYLDSIHSCELQVIDNNKATSGGFVLQSSPGSCIQLGKLSEKVGTYSPYVDQDLHSNNDEKGQALLLPDNEHLELYKQSDVKNFTITNVFNDSVTIVLPLMKPLQTDSVYRKFTEREGWFTFDESDEGDNLRYALGEFGFCPPPGSDEYIDKPIVGAYCLEVTIKDGGRHDDDGERNGVIDDPGYMLYPPNSLAIPGFAVKAERVPIDDDQTVRLTFNLCDYLPNDCQGLSVVNGNISYGGLVEIDGHQVSVTLPIWVADIELQLIITDGKGVVSVPIMLISSSTQQSVDQVSSNRVSGGALDCFFLCLLLLNVIMIWRERRLCRN</sequence>
<dbReference type="Proteomes" id="UP000240410">
    <property type="component" value="Unassembled WGS sequence"/>
</dbReference>
<organism evidence="2 3">
    <name type="scientific">Photobacterium leiognathi</name>
    <dbReference type="NCBI Taxonomy" id="553611"/>
    <lineage>
        <taxon>Bacteria</taxon>
        <taxon>Pseudomonadati</taxon>
        <taxon>Pseudomonadota</taxon>
        <taxon>Gammaproteobacteria</taxon>
        <taxon>Vibrionales</taxon>
        <taxon>Vibrionaceae</taxon>
        <taxon>Photobacterium</taxon>
    </lineage>
</organism>
<dbReference type="EMBL" id="PYOJ01000056">
    <property type="protein sequence ID" value="PSV86681.1"/>
    <property type="molecule type" value="Genomic_DNA"/>
</dbReference>
<dbReference type="SUPFAM" id="SSF141072">
    <property type="entry name" value="CalX-like"/>
    <property type="match status" value="1"/>
</dbReference>
<dbReference type="Gene3D" id="2.60.40.2700">
    <property type="match status" value="6"/>
</dbReference>
<proteinExistence type="predicted"/>
<dbReference type="GO" id="GO:0005509">
    <property type="term" value="F:calcium ion binding"/>
    <property type="evidence" value="ECO:0007669"/>
    <property type="project" value="InterPro"/>
</dbReference>
<keyword evidence="1" id="KW-0472">Membrane</keyword>
<feature type="transmembrane region" description="Helical" evidence="1">
    <location>
        <begin position="2283"/>
        <end position="2304"/>
    </location>
</feature>
<accession>A0A2T3M462</accession>
<keyword evidence="1" id="KW-0812">Transmembrane</keyword>
<name>A0A2T3M462_PHOLE</name>
<comment type="caution">
    <text evidence="2">The sequence shown here is derived from an EMBL/GenBank/DDBJ whole genome shotgun (WGS) entry which is preliminary data.</text>
</comment>
<dbReference type="InterPro" id="IPR038081">
    <property type="entry name" value="CalX-like_sf"/>
</dbReference>
<protein>
    <submittedName>
        <fullName evidence="2">Uncharacterized protein</fullName>
    </submittedName>
</protein>
<reference evidence="2 3" key="1">
    <citation type="submission" date="2018-03" db="EMBL/GenBank/DDBJ databases">
        <title>Whole genome sequencing of Histamine producing bacteria.</title>
        <authorList>
            <person name="Butler K."/>
        </authorList>
    </citation>
    <scope>NUCLEOTIDE SEQUENCE [LARGE SCALE GENOMIC DNA]</scope>
    <source>
        <strain evidence="2 3">ATCC 33979</strain>
    </source>
</reference>
<dbReference type="SUPFAM" id="SSF103647">
    <property type="entry name" value="TSP type-3 repeat"/>
    <property type="match status" value="1"/>
</dbReference>
<dbReference type="InterPro" id="IPR028974">
    <property type="entry name" value="TSP_type-3_rpt"/>
</dbReference>
<dbReference type="Gene3D" id="4.10.1080.10">
    <property type="entry name" value="TSP type-3 repeat"/>
    <property type="match status" value="1"/>
</dbReference>
<gene>
    <name evidence="2" type="ORF">CTM89_20985</name>
</gene>
<evidence type="ECO:0000313" key="2">
    <source>
        <dbReference type="EMBL" id="PSV86681.1"/>
    </source>
</evidence>
<evidence type="ECO:0000256" key="1">
    <source>
        <dbReference type="SAM" id="Phobius"/>
    </source>
</evidence>
<evidence type="ECO:0000313" key="3">
    <source>
        <dbReference type="Proteomes" id="UP000240410"/>
    </source>
</evidence>